<feature type="region of interest" description="Disordered" evidence="1">
    <location>
        <begin position="1"/>
        <end position="54"/>
    </location>
</feature>
<organism evidence="3 4">
    <name type="scientific">Olea europaea subsp. europaea</name>
    <dbReference type="NCBI Taxonomy" id="158383"/>
    <lineage>
        <taxon>Eukaryota</taxon>
        <taxon>Viridiplantae</taxon>
        <taxon>Streptophyta</taxon>
        <taxon>Embryophyta</taxon>
        <taxon>Tracheophyta</taxon>
        <taxon>Spermatophyta</taxon>
        <taxon>Magnoliopsida</taxon>
        <taxon>eudicotyledons</taxon>
        <taxon>Gunneridae</taxon>
        <taxon>Pentapetalae</taxon>
        <taxon>asterids</taxon>
        <taxon>lamiids</taxon>
        <taxon>Lamiales</taxon>
        <taxon>Oleaceae</taxon>
        <taxon>Oleeae</taxon>
        <taxon>Olea</taxon>
    </lineage>
</organism>
<evidence type="ECO:0000256" key="2">
    <source>
        <dbReference type="SAM" id="Phobius"/>
    </source>
</evidence>
<feature type="transmembrane region" description="Helical" evidence="2">
    <location>
        <begin position="138"/>
        <end position="156"/>
    </location>
</feature>
<name>A0A8S0QHS2_OLEEU</name>
<dbReference type="Gramene" id="OE9A084801T1">
    <property type="protein sequence ID" value="OE9A084801C1"/>
    <property type="gene ID" value="OE9A084801"/>
</dbReference>
<dbReference type="Proteomes" id="UP000594638">
    <property type="component" value="Unassembled WGS sequence"/>
</dbReference>
<feature type="compositionally biased region" description="Basic residues" evidence="1">
    <location>
        <begin position="11"/>
        <end position="39"/>
    </location>
</feature>
<feature type="compositionally biased region" description="Polar residues" evidence="1">
    <location>
        <begin position="40"/>
        <end position="54"/>
    </location>
</feature>
<evidence type="ECO:0000313" key="4">
    <source>
        <dbReference type="Proteomes" id="UP000594638"/>
    </source>
</evidence>
<dbReference type="AlphaFoldDB" id="A0A8S0QHS2"/>
<keyword evidence="2" id="KW-0472">Membrane</keyword>
<comment type="caution">
    <text evidence="3">The sequence shown here is derived from an EMBL/GenBank/DDBJ whole genome shotgun (WGS) entry which is preliminary data.</text>
</comment>
<proteinExistence type="predicted"/>
<protein>
    <submittedName>
        <fullName evidence="3">Uncharacterized protein</fullName>
    </submittedName>
</protein>
<feature type="compositionally biased region" description="Low complexity" evidence="1">
    <location>
        <begin position="1"/>
        <end position="10"/>
    </location>
</feature>
<evidence type="ECO:0000313" key="3">
    <source>
        <dbReference type="EMBL" id="CAA2967362.1"/>
    </source>
</evidence>
<keyword evidence="2" id="KW-1133">Transmembrane helix</keyword>
<accession>A0A8S0QHS2</accession>
<dbReference type="EMBL" id="CACTIH010001881">
    <property type="protein sequence ID" value="CAA2967362.1"/>
    <property type="molecule type" value="Genomic_DNA"/>
</dbReference>
<reference evidence="3 4" key="1">
    <citation type="submission" date="2019-12" db="EMBL/GenBank/DDBJ databases">
        <authorList>
            <person name="Alioto T."/>
            <person name="Alioto T."/>
            <person name="Gomez Garrido J."/>
        </authorList>
    </citation>
    <scope>NUCLEOTIDE SEQUENCE [LARGE SCALE GENOMIC DNA]</scope>
</reference>
<gene>
    <name evidence="3" type="ORF">OLEA9_A084801</name>
</gene>
<sequence length="170" mass="18723">MTSGHNIQNKNQKKKKKGQRPTGKKALTKKSHHRRRSTVHHNSQQPPIGGPTSSPRHSLVVVVINRGVRIVSASHSSIISSAPSLVCNIGLIWWICNLKGNISMDSSPGFQPSSGLGHWALFFLKNGPKMGKKAQIQFKSTGSALCIIFCGLLPLISSRRTTYRSCWLHH</sequence>
<keyword evidence="2" id="KW-0812">Transmembrane</keyword>
<keyword evidence="4" id="KW-1185">Reference proteome</keyword>
<evidence type="ECO:0000256" key="1">
    <source>
        <dbReference type="SAM" id="MobiDB-lite"/>
    </source>
</evidence>